<evidence type="ECO:0000259" key="1">
    <source>
        <dbReference type="PROSITE" id="PS51186"/>
    </source>
</evidence>
<keyword evidence="2" id="KW-0808">Transferase</keyword>
<name>A0A3N1P6T0_9GAMM</name>
<gene>
    <name evidence="2" type="ORF">EDC28_108126</name>
</gene>
<dbReference type="GO" id="GO:0016747">
    <property type="term" value="F:acyltransferase activity, transferring groups other than amino-acyl groups"/>
    <property type="evidence" value="ECO:0007669"/>
    <property type="project" value="InterPro"/>
</dbReference>
<dbReference type="Gene3D" id="3.40.630.30">
    <property type="match status" value="1"/>
</dbReference>
<evidence type="ECO:0000313" key="2">
    <source>
        <dbReference type="EMBL" id="ROQ23388.1"/>
    </source>
</evidence>
<dbReference type="InterPro" id="IPR016181">
    <property type="entry name" value="Acyl_CoA_acyltransferase"/>
</dbReference>
<protein>
    <submittedName>
        <fullName evidence="2">Putative acetyltransferase/putative acetyltransferase</fullName>
    </submittedName>
</protein>
<dbReference type="RefSeq" id="WP_050659290.1">
    <property type="nucleotide sequence ID" value="NZ_JBLXEP010000003.1"/>
</dbReference>
<evidence type="ECO:0000313" key="3">
    <source>
        <dbReference type="Proteomes" id="UP000268033"/>
    </source>
</evidence>
<dbReference type="Pfam" id="PF13508">
    <property type="entry name" value="Acetyltransf_7"/>
    <property type="match status" value="1"/>
</dbReference>
<accession>A0A3N1P6T0</accession>
<organism evidence="2 3">
    <name type="scientific">Gallaecimonas pentaromativorans</name>
    <dbReference type="NCBI Taxonomy" id="584787"/>
    <lineage>
        <taxon>Bacteria</taxon>
        <taxon>Pseudomonadati</taxon>
        <taxon>Pseudomonadota</taxon>
        <taxon>Gammaproteobacteria</taxon>
        <taxon>Enterobacterales</taxon>
        <taxon>Gallaecimonadaceae</taxon>
        <taxon>Gallaecimonas</taxon>
    </lineage>
</organism>
<sequence length="148" mass="17168">MIRQLKSQADRQMVSDIWLASAPKALAYLPRHQWQQELCWLNEQLLAQSEAWLYDDGRVRGFVLLSRDGLNHLCVDPDAERRGIGRALLSFAQSRRHPLRLSAPCQHKDAIAFFRHQGFKPVSEQLDGRTGQWQLLMIHSTSQGYFQR</sequence>
<dbReference type="OrthoDB" id="9789605at2"/>
<comment type="caution">
    <text evidence="2">The sequence shown here is derived from an EMBL/GenBank/DDBJ whole genome shotgun (WGS) entry which is preliminary data.</text>
</comment>
<feature type="domain" description="N-acetyltransferase" evidence="1">
    <location>
        <begin position="1"/>
        <end position="142"/>
    </location>
</feature>
<dbReference type="EMBL" id="RJUL01000008">
    <property type="protein sequence ID" value="ROQ23388.1"/>
    <property type="molecule type" value="Genomic_DNA"/>
</dbReference>
<dbReference type="SUPFAM" id="SSF55729">
    <property type="entry name" value="Acyl-CoA N-acyltransferases (Nat)"/>
    <property type="match status" value="1"/>
</dbReference>
<proteinExistence type="predicted"/>
<dbReference type="InterPro" id="IPR000182">
    <property type="entry name" value="GNAT_dom"/>
</dbReference>
<dbReference type="AlphaFoldDB" id="A0A3N1P6T0"/>
<keyword evidence="3" id="KW-1185">Reference proteome</keyword>
<dbReference type="Proteomes" id="UP000268033">
    <property type="component" value="Unassembled WGS sequence"/>
</dbReference>
<dbReference type="PROSITE" id="PS51186">
    <property type="entry name" value="GNAT"/>
    <property type="match status" value="1"/>
</dbReference>
<dbReference type="CDD" id="cd04301">
    <property type="entry name" value="NAT_SF"/>
    <property type="match status" value="1"/>
</dbReference>
<reference evidence="2 3" key="1">
    <citation type="submission" date="2018-11" db="EMBL/GenBank/DDBJ databases">
        <title>Genomic Encyclopedia of Type Strains, Phase IV (KMG-IV): sequencing the most valuable type-strain genomes for metagenomic binning, comparative biology and taxonomic classification.</title>
        <authorList>
            <person name="Goeker M."/>
        </authorList>
    </citation>
    <scope>NUCLEOTIDE SEQUENCE [LARGE SCALE GENOMIC DNA]</scope>
    <source>
        <strain evidence="2 3">DSM 21945</strain>
    </source>
</reference>
<dbReference type="STRING" id="584787.GCA_001247655_03833"/>